<name>A0A4C1ZFU8_EUMVA</name>
<protein>
    <submittedName>
        <fullName evidence="2">Uncharacterized protein</fullName>
    </submittedName>
</protein>
<dbReference type="AlphaFoldDB" id="A0A4C1ZFU8"/>
<comment type="caution">
    <text evidence="2">The sequence shown here is derived from an EMBL/GenBank/DDBJ whole genome shotgun (WGS) entry which is preliminary data.</text>
</comment>
<accession>A0A4C1ZFU8</accession>
<keyword evidence="1" id="KW-0472">Membrane</keyword>
<sequence length="74" mass="8181">MCEYITALRVRHSPETGECDAACVHVHYCAITRADYQQYRSCVQNPASALASHSTSGCPLITVILASLIILFYF</sequence>
<keyword evidence="3" id="KW-1185">Reference proteome</keyword>
<keyword evidence="1" id="KW-1133">Transmembrane helix</keyword>
<dbReference type="OrthoDB" id="6922938at2759"/>
<organism evidence="2 3">
    <name type="scientific">Eumeta variegata</name>
    <name type="common">Bagworm moth</name>
    <name type="synonym">Eumeta japonica</name>
    <dbReference type="NCBI Taxonomy" id="151549"/>
    <lineage>
        <taxon>Eukaryota</taxon>
        <taxon>Metazoa</taxon>
        <taxon>Ecdysozoa</taxon>
        <taxon>Arthropoda</taxon>
        <taxon>Hexapoda</taxon>
        <taxon>Insecta</taxon>
        <taxon>Pterygota</taxon>
        <taxon>Neoptera</taxon>
        <taxon>Endopterygota</taxon>
        <taxon>Lepidoptera</taxon>
        <taxon>Glossata</taxon>
        <taxon>Ditrysia</taxon>
        <taxon>Tineoidea</taxon>
        <taxon>Psychidae</taxon>
        <taxon>Oiketicinae</taxon>
        <taxon>Eumeta</taxon>
    </lineage>
</organism>
<reference evidence="2 3" key="1">
    <citation type="journal article" date="2019" name="Commun. Biol.">
        <title>The bagworm genome reveals a unique fibroin gene that provides high tensile strength.</title>
        <authorList>
            <person name="Kono N."/>
            <person name="Nakamura H."/>
            <person name="Ohtoshi R."/>
            <person name="Tomita M."/>
            <person name="Numata K."/>
            <person name="Arakawa K."/>
        </authorList>
    </citation>
    <scope>NUCLEOTIDE SEQUENCE [LARGE SCALE GENOMIC DNA]</scope>
</reference>
<evidence type="ECO:0000313" key="3">
    <source>
        <dbReference type="Proteomes" id="UP000299102"/>
    </source>
</evidence>
<proteinExistence type="predicted"/>
<evidence type="ECO:0000313" key="2">
    <source>
        <dbReference type="EMBL" id="GBP86670.1"/>
    </source>
</evidence>
<dbReference type="Proteomes" id="UP000299102">
    <property type="component" value="Unassembled WGS sequence"/>
</dbReference>
<gene>
    <name evidence="2" type="ORF">EVAR_99331_1</name>
</gene>
<feature type="transmembrane region" description="Helical" evidence="1">
    <location>
        <begin position="54"/>
        <end position="73"/>
    </location>
</feature>
<evidence type="ECO:0000256" key="1">
    <source>
        <dbReference type="SAM" id="Phobius"/>
    </source>
</evidence>
<keyword evidence="1" id="KW-0812">Transmembrane</keyword>
<dbReference type="EMBL" id="BGZK01001808">
    <property type="protein sequence ID" value="GBP86670.1"/>
    <property type="molecule type" value="Genomic_DNA"/>
</dbReference>